<keyword evidence="2" id="KW-0808">Transferase</keyword>
<dbReference type="Proteomes" id="UP000295807">
    <property type="component" value="Unassembled WGS sequence"/>
</dbReference>
<evidence type="ECO:0000313" key="3">
    <source>
        <dbReference type="Proteomes" id="UP000295807"/>
    </source>
</evidence>
<keyword evidence="3" id="KW-1185">Reference proteome</keyword>
<evidence type="ECO:0000259" key="1">
    <source>
        <dbReference type="PROSITE" id="PS51186"/>
    </source>
</evidence>
<gene>
    <name evidence="2" type="ORF">EDD80_101617</name>
</gene>
<dbReference type="OrthoDB" id="3216107at2"/>
<name>A0A4R3KX64_9SPHI</name>
<sequence length="155" mass="17966">MEYQLKAGFEQMDVQAVHEFLSRESYWAKDIPLRLVEESLKNSWCLGAFDQNGRQAGFARLITDYTTFAYLADVFVLETHRGQGISKTMMEYIMQEPWVKNLRRLMLATIDAHGLYQQYGFVPLDKPERFLEISRKDLYGAGEAESSRRGPEAEI</sequence>
<dbReference type="EMBL" id="SMAD01000001">
    <property type="protein sequence ID" value="TCS90417.1"/>
    <property type="molecule type" value="Genomic_DNA"/>
</dbReference>
<dbReference type="CDD" id="cd04301">
    <property type="entry name" value="NAT_SF"/>
    <property type="match status" value="1"/>
</dbReference>
<dbReference type="InterPro" id="IPR000182">
    <property type="entry name" value="GNAT_dom"/>
</dbReference>
<dbReference type="Pfam" id="PF00583">
    <property type="entry name" value="Acetyltransf_1"/>
    <property type="match status" value="1"/>
</dbReference>
<dbReference type="GO" id="GO:0016747">
    <property type="term" value="F:acyltransferase activity, transferring groups other than amino-acyl groups"/>
    <property type="evidence" value="ECO:0007669"/>
    <property type="project" value="InterPro"/>
</dbReference>
<proteinExistence type="predicted"/>
<dbReference type="SUPFAM" id="SSF55729">
    <property type="entry name" value="Acyl-CoA N-acyltransferases (Nat)"/>
    <property type="match status" value="1"/>
</dbReference>
<dbReference type="AlphaFoldDB" id="A0A4R3KX64"/>
<dbReference type="PANTHER" id="PTHR43233:SF1">
    <property type="entry name" value="FAMILY N-ACETYLTRANSFERASE, PUTATIVE (AFU_ORTHOLOGUE AFUA_6G03350)-RELATED"/>
    <property type="match status" value="1"/>
</dbReference>
<protein>
    <submittedName>
        <fullName evidence="2">N-acetylglutamate synthase-like GNAT family acetyltransferase</fullName>
    </submittedName>
</protein>
<evidence type="ECO:0000313" key="2">
    <source>
        <dbReference type="EMBL" id="TCS90417.1"/>
    </source>
</evidence>
<comment type="caution">
    <text evidence="2">The sequence shown here is derived from an EMBL/GenBank/DDBJ whole genome shotgun (WGS) entry which is preliminary data.</text>
</comment>
<organism evidence="2 3">
    <name type="scientific">Anseongella ginsenosidimutans</name>
    <dbReference type="NCBI Taxonomy" id="496056"/>
    <lineage>
        <taxon>Bacteria</taxon>
        <taxon>Pseudomonadati</taxon>
        <taxon>Bacteroidota</taxon>
        <taxon>Sphingobacteriia</taxon>
        <taxon>Sphingobacteriales</taxon>
        <taxon>Sphingobacteriaceae</taxon>
        <taxon>Anseongella</taxon>
    </lineage>
</organism>
<dbReference type="InterPro" id="IPR053144">
    <property type="entry name" value="Acetyltransferase_Butenolide"/>
</dbReference>
<feature type="domain" description="N-acetyltransferase" evidence="1">
    <location>
        <begin position="3"/>
        <end position="139"/>
    </location>
</feature>
<dbReference type="PANTHER" id="PTHR43233">
    <property type="entry name" value="FAMILY N-ACETYLTRANSFERASE, PUTATIVE (AFU_ORTHOLOGUE AFUA_6G03350)-RELATED"/>
    <property type="match status" value="1"/>
</dbReference>
<accession>A0A4R3KX64</accession>
<dbReference type="RefSeq" id="WP_132127846.1">
    <property type="nucleotide sequence ID" value="NZ_CP042432.1"/>
</dbReference>
<dbReference type="InterPro" id="IPR016181">
    <property type="entry name" value="Acyl_CoA_acyltransferase"/>
</dbReference>
<dbReference type="PROSITE" id="PS51186">
    <property type="entry name" value="GNAT"/>
    <property type="match status" value="1"/>
</dbReference>
<dbReference type="Gene3D" id="3.40.630.30">
    <property type="match status" value="1"/>
</dbReference>
<reference evidence="2 3" key="1">
    <citation type="submission" date="2019-03" db="EMBL/GenBank/DDBJ databases">
        <title>Genomic Encyclopedia of Type Strains, Phase IV (KMG-IV): sequencing the most valuable type-strain genomes for metagenomic binning, comparative biology and taxonomic classification.</title>
        <authorList>
            <person name="Goeker M."/>
        </authorList>
    </citation>
    <scope>NUCLEOTIDE SEQUENCE [LARGE SCALE GENOMIC DNA]</scope>
    <source>
        <strain evidence="2 3">DSM 21100</strain>
    </source>
</reference>